<evidence type="ECO:0000256" key="2">
    <source>
        <dbReference type="ARBA" id="ARBA00022737"/>
    </source>
</evidence>
<dbReference type="CDD" id="cd00167">
    <property type="entry name" value="SANT"/>
    <property type="match status" value="2"/>
</dbReference>
<dbReference type="EMBL" id="OOIL02000038">
    <property type="protein sequence ID" value="VFQ59709.1"/>
    <property type="molecule type" value="Genomic_DNA"/>
</dbReference>
<sequence length="243" mass="27045">MLKGGVSNEKSTNGGLKKGPWSKEEDEILINYINRHGHFNWRSLPKNAGLSRCGKSCRLRWMNYLRPDIRRGNFTFEEEEAIIKLHQALGNRWSAIAARLPGRTDNEIKNVWHTRLKKRLLPNHHYVPVQIPTAAGRFLGIHENPAATTTSSNIDHAAAGASFESPSSLETLLESCDYFPVYNNASLWNELTKAAADGNSADGFQSFRCANPPLPENDAGGSVSSGVRFWQDLLNIADELPSF</sequence>
<dbReference type="InterPro" id="IPR001005">
    <property type="entry name" value="SANT/Myb"/>
</dbReference>
<evidence type="ECO:0000256" key="4">
    <source>
        <dbReference type="ARBA" id="ARBA00023242"/>
    </source>
</evidence>
<keyword evidence="8" id="KW-1185">Reference proteome</keyword>
<dbReference type="InterPro" id="IPR009057">
    <property type="entry name" value="Homeodomain-like_sf"/>
</dbReference>
<dbReference type="GO" id="GO:0005634">
    <property type="term" value="C:nucleus"/>
    <property type="evidence" value="ECO:0007669"/>
    <property type="project" value="UniProtKB-SubCell"/>
</dbReference>
<dbReference type="InterPro" id="IPR015495">
    <property type="entry name" value="Myb_TF_plants"/>
</dbReference>
<dbReference type="FunFam" id="1.10.10.60:FF:000001">
    <property type="entry name" value="MYB-related transcription factor"/>
    <property type="match status" value="1"/>
</dbReference>
<name>A0A484K9X0_9ASTE</name>
<dbReference type="SUPFAM" id="SSF46689">
    <property type="entry name" value="Homeodomain-like"/>
    <property type="match status" value="1"/>
</dbReference>
<proteinExistence type="predicted"/>
<dbReference type="SMART" id="SM00717">
    <property type="entry name" value="SANT"/>
    <property type="match status" value="2"/>
</dbReference>
<dbReference type="Pfam" id="PF00249">
    <property type="entry name" value="Myb_DNA-binding"/>
    <property type="match status" value="2"/>
</dbReference>
<dbReference type="PROSITE" id="PS51294">
    <property type="entry name" value="HTH_MYB"/>
    <property type="match status" value="2"/>
</dbReference>
<dbReference type="Gene3D" id="1.10.10.60">
    <property type="entry name" value="Homeodomain-like"/>
    <property type="match status" value="2"/>
</dbReference>
<feature type="domain" description="HTH myb-type" evidence="6">
    <location>
        <begin position="13"/>
        <end position="65"/>
    </location>
</feature>
<dbReference type="PANTHER" id="PTHR10641:SF1413">
    <property type="entry name" value="MYB-RELATED PROTEIN MYB4"/>
    <property type="match status" value="1"/>
</dbReference>
<evidence type="ECO:0000313" key="7">
    <source>
        <dbReference type="EMBL" id="VFQ59709.1"/>
    </source>
</evidence>
<reference evidence="7 8" key="1">
    <citation type="submission" date="2018-04" db="EMBL/GenBank/DDBJ databases">
        <authorList>
            <person name="Vogel A."/>
        </authorList>
    </citation>
    <scope>NUCLEOTIDE SEQUENCE [LARGE SCALE GENOMIC DNA]</scope>
</reference>
<protein>
    <submittedName>
        <fullName evidence="7">Uncharacterized protein</fullName>
    </submittedName>
</protein>
<dbReference type="OrthoDB" id="2143914at2759"/>
<feature type="domain" description="HTH myb-type" evidence="6">
    <location>
        <begin position="66"/>
        <end position="120"/>
    </location>
</feature>
<dbReference type="PANTHER" id="PTHR10641">
    <property type="entry name" value="MYB FAMILY TRANSCRIPTION FACTOR"/>
    <property type="match status" value="1"/>
</dbReference>
<feature type="domain" description="Myb-like" evidence="5">
    <location>
        <begin position="66"/>
        <end position="116"/>
    </location>
</feature>
<dbReference type="AlphaFoldDB" id="A0A484K9X0"/>
<comment type="subcellular location">
    <subcellularLocation>
        <location evidence="1">Nucleus</location>
    </subcellularLocation>
</comment>
<gene>
    <name evidence="7" type="ORF">CCAM_LOCUS1485</name>
</gene>
<keyword evidence="2" id="KW-0677">Repeat</keyword>
<dbReference type="PROSITE" id="PS50090">
    <property type="entry name" value="MYB_LIKE"/>
    <property type="match status" value="2"/>
</dbReference>
<feature type="domain" description="Myb-like" evidence="5">
    <location>
        <begin position="13"/>
        <end position="65"/>
    </location>
</feature>
<dbReference type="GO" id="GO:0000976">
    <property type="term" value="F:transcription cis-regulatory region binding"/>
    <property type="evidence" value="ECO:0007669"/>
    <property type="project" value="UniProtKB-ARBA"/>
</dbReference>
<evidence type="ECO:0000259" key="5">
    <source>
        <dbReference type="PROSITE" id="PS50090"/>
    </source>
</evidence>
<dbReference type="InterPro" id="IPR017930">
    <property type="entry name" value="Myb_dom"/>
</dbReference>
<keyword evidence="3" id="KW-0238">DNA-binding</keyword>
<evidence type="ECO:0000256" key="3">
    <source>
        <dbReference type="ARBA" id="ARBA00023125"/>
    </source>
</evidence>
<organism evidence="7 8">
    <name type="scientific">Cuscuta campestris</name>
    <dbReference type="NCBI Taxonomy" id="132261"/>
    <lineage>
        <taxon>Eukaryota</taxon>
        <taxon>Viridiplantae</taxon>
        <taxon>Streptophyta</taxon>
        <taxon>Embryophyta</taxon>
        <taxon>Tracheophyta</taxon>
        <taxon>Spermatophyta</taxon>
        <taxon>Magnoliopsida</taxon>
        <taxon>eudicotyledons</taxon>
        <taxon>Gunneridae</taxon>
        <taxon>Pentapetalae</taxon>
        <taxon>asterids</taxon>
        <taxon>lamiids</taxon>
        <taxon>Solanales</taxon>
        <taxon>Convolvulaceae</taxon>
        <taxon>Cuscuteae</taxon>
        <taxon>Cuscuta</taxon>
        <taxon>Cuscuta subgen. Grammica</taxon>
        <taxon>Cuscuta sect. Cleistogrammica</taxon>
    </lineage>
</organism>
<evidence type="ECO:0000259" key="6">
    <source>
        <dbReference type="PROSITE" id="PS51294"/>
    </source>
</evidence>
<dbReference type="GO" id="GO:0010597">
    <property type="term" value="P:green leaf volatile biosynthetic process"/>
    <property type="evidence" value="ECO:0007669"/>
    <property type="project" value="UniProtKB-ARBA"/>
</dbReference>
<accession>A0A484K9X0</accession>
<evidence type="ECO:0000313" key="8">
    <source>
        <dbReference type="Proteomes" id="UP000595140"/>
    </source>
</evidence>
<dbReference type="Proteomes" id="UP000595140">
    <property type="component" value="Unassembled WGS sequence"/>
</dbReference>
<keyword evidence="4" id="KW-0539">Nucleus</keyword>
<evidence type="ECO:0000256" key="1">
    <source>
        <dbReference type="ARBA" id="ARBA00004123"/>
    </source>
</evidence>